<dbReference type="GO" id="GO:0006207">
    <property type="term" value="P:'de novo' pyrimidine nucleobase biosynthetic process"/>
    <property type="evidence" value="ECO:0007669"/>
    <property type="project" value="InterPro"/>
</dbReference>
<dbReference type="PROSITE" id="PS00911">
    <property type="entry name" value="DHODEHASE_1"/>
    <property type="match status" value="1"/>
</dbReference>
<dbReference type="InterPro" id="IPR001295">
    <property type="entry name" value="Dihydroorotate_DH_CS"/>
</dbReference>
<dbReference type="InterPro" id="IPR005720">
    <property type="entry name" value="Dihydroorotate_DH_cat"/>
</dbReference>
<comment type="similarity">
    <text evidence="4">Belongs to the dihydroorotate dehydrogenase family. Type 2 subfamily.</text>
</comment>
<name>A0A699WN18_TANCI</name>
<comment type="subcellular location">
    <subcellularLocation>
        <location evidence="2">Membrane</location>
    </subcellularLocation>
</comment>
<feature type="non-terminal residue" evidence="13">
    <location>
        <position position="1"/>
    </location>
</feature>
<organism evidence="13">
    <name type="scientific">Tanacetum cinerariifolium</name>
    <name type="common">Dalmatian daisy</name>
    <name type="synonym">Chrysanthemum cinerariifolium</name>
    <dbReference type="NCBI Taxonomy" id="118510"/>
    <lineage>
        <taxon>Eukaryota</taxon>
        <taxon>Viridiplantae</taxon>
        <taxon>Streptophyta</taxon>
        <taxon>Embryophyta</taxon>
        <taxon>Tracheophyta</taxon>
        <taxon>Spermatophyta</taxon>
        <taxon>Magnoliopsida</taxon>
        <taxon>eudicotyledons</taxon>
        <taxon>Gunneridae</taxon>
        <taxon>Pentapetalae</taxon>
        <taxon>asterids</taxon>
        <taxon>campanulids</taxon>
        <taxon>Asterales</taxon>
        <taxon>Asteraceae</taxon>
        <taxon>Asteroideae</taxon>
        <taxon>Anthemideae</taxon>
        <taxon>Anthemidinae</taxon>
        <taxon>Tanacetum</taxon>
    </lineage>
</organism>
<proteinExistence type="inferred from homology"/>
<comment type="pathway">
    <text evidence="3">Pyrimidine metabolism; UMP biosynthesis via de novo pathway; orotate from (S)-dihydroorotate (quinone route): step 1/1.</text>
</comment>
<feature type="non-terminal residue" evidence="13">
    <location>
        <position position="128"/>
    </location>
</feature>
<feature type="domain" description="Dihydroorotate dehydrogenase catalytic" evidence="12">
    <location>
        <begin position="1"/>
        <end position="126"/>
    </location>
</feature>
<dbReference type="GO" id="GO:0005886">
    <property type="term" value="C:plasma membrane"/>
    <property type="evidence" value="ECO:0007669"/>
    <property type="project" value="TreeGrafter"/>
</dbReference>
<dbReference type="EMBL" id="BKCJ011724580">
    <property type="protein sequence ID" value="GFD48543.1"/>
    <property type="molecule type" value="Genomic_DNA"/>
</dbReference>
<evidence type="ECO:0000256" key="7">
    <source>
        <dbReference type="ARBA" id="ARBA00022630"/>
    </source>
</evidence>
<dbReference type="InterPro" id="IPR050074">
    <property type="entry name" value="DHO_dehydrogenase"/>
</dbReference>
<dbReference type="GO" id="GO:0005737">
    <property type="term" value="C:cytoplasm"/>
    <property type="evidence" value="ECO:0007669"/>
    <property type="project" value="InterPro"/>
</dbReference>
<dbReference type="SUPFAM" id="SSF51395">
    <property type="entry name" value="FMN-linked oxidoreductases"/>
    <property type="match status" value="1"/>
</dbReference>
<dbReference type="Gene3D" id="3.20.20.70">
    <property type="entry name" value="Aldolase class I"/>
    <property type="match status" value="1"/>
</dbReference>
<dbReference type="GO" id="GO:0106430">
    <property type="term" value="F:dihydroorotate dehydrogenase (quinone) activity"/>
    <property type="evidence" value="ECO:0007669"/>
    <property type="project" value="UniProtKB-EC"/>
</dbReference>
<evidence type="ECO:0000256" key="1">
    <source>
        <dbReference type="ARBA" id="ARBA00001917"/>
    </source>
</evidence>
<dbReference type="PANTHER" id="PTHR48109:SF4">
    <property type="entry name" value="DIHYDROOROTATE DEHYDROGENASE (QUINONE), MITOCHONDRIAL"/>
    <property type="match status" value="1"/>
</dbReference>
<comment type="catalytic activity">
    <reaction evidence="11">
        <text>(S)-dihydroorotate + a quinone = orotate + a quinol</text>
        <dbReference type="Rhea" id="RHEA:30187"/>
        <dbReference type="ChEBI" id="CHEBI:24646"/>
        <dbReference type="ChEBI" id="CHEBI:30839"/>
        <dbReference type="ChEBI" id="CHEBI:30864"/>
        <dbReference type="ChEBI" id="CHEBI:132124"/>
        <dbReference type="EC" id="1.3.5.2"/>
    </reaction>
</comment>
<evidence type="ECO:0000256" key="9">
    <source>
        <dbReference type="ARBA" id="ARBA00023002"/>
    </source>
</evidence>
<keyword evidence="10" id="KW-0472">Membrane</keyword>
<dbReference type="EC" id="1.3.5.2" evidence="5"/>
<sequence length="128" mass="13902">FDKNAVLTDELATMGFGFVEIGTVTPRPQPGNPTPRLFRLPQDEALLNRMGFNNEGAAAAAARLRHRHNRQLIIGGNIGKNKDTPNEEAGSDYVAAFEALAEVVDYFVVNVSSPNTPGLRALQDKEPL</sequence>
<dbReference type="InterPro" id="IPR005719">
    <property type="entry name" value="Dihydroorotate_DH_2"/>
</dbReference>
<evidence type="ECO:0000256" key="2">
    <source>
        <dbReference type="ARBA" id="ARBA00004370"/>
    </source>
</evidence>
<comment type="caution">
    <text evidence="13">The sequence shown here is derived from an EMBL/GenBank/DDBJ whole genome shotgun (WGS) entry which is preliminary data.</text>
</comment>
<evidence type="ECO:0000256" key="10">
    <source>
        <dbReference type="ARBA" id="ARBA00023136"/>
    </source>
</evidence>
<evidence type="ECO:0000256" key="4">
    <source>
        <dbReference type="ARBA" id="ARBA00005359"/>
    </source>
</evidence>
<dbReference type="InterPro" id="IPR013785">
    <property type="entry name" value="Aldolase_TIM"/>
</dbReference>
<dbReference type="PANTHER" id="PTHR48109">
    <property type="entry name" value="DIHYDROOROTATE DEHYDROGENASE (QUINONE), MITOCHONDRIAL-RELATED"/>
    <property type="match status" value="1"/>
</dbReference>
<gene>
    <name evidence="13" type="ORF">Tci_920512</name>
</gene>
<keyword evidence="8" id="KW-0288">FMN</keyword>
<evidence type="ECO:0000313" key="13">
    <source>
        <dbReference type="EMBL" id="GFD48543.1"/>
    </source>
</evidence>
<evidence type="ECO:0000256" key="8">
    <source>
        <dbReference type="ARBA" id="ARBA00022643"/>
    </source>
</evidence>
<keyword evidence="7" id="KW-0285">Flavoprotein</keyword>
<keyword evidence="9" id="KW-0560">Oxidoreductase</keyword>
<evidence type="ECO:0000256" key="11">
    <source>
        <dbReference type="ARBA" id="ARBA00048639"/>
    </source>
</evidence>
<protein>
    <recommendedName>
        <fullName evidence="6">Dihydroorotate dehydrogenase (quinone), mitochondrial</fullName>
        <ecNumber evidence="5">1.3.5.2</ecNumber>
    </recommendedName>
</protein>
<evidence type="ECO:0000256" key="6">
    <source>
        <dbReference type="ARBA" id="ARBA00017599"/>
    </source>
</evidence>
<evidence type="ECO:0000256" key="5">
    <source>
        <dbReference type="ARBA" id="ARBA00012791"/>
    </source>
</evidence>
<comment type="cofactor">
    <cofactor evidence="1">
        <name>FMN</name>
        <dbReference type="ChEBI" id="CHEBI:58210"/>
    </cofactor>
</comment>
<dbReference type="GO" id="GO:0044205">
    <property type="term" value="P:'de novo' UMP biosynthetic process"/>
    <property type="evidence" value="ECO:0007669"/>
    <property type="project" value="UniProtKB-UniPathway"/>
</dbReference>
<accession>A0A699WN18</accession>
<dbReference type="CDD" id="cd04738">
    <property type="entry name" value="DHOD_2_like"/>
    <property type="match status" value="1"/>
</dbReference>
<evidence type="ECO:0000259" key="12">
    <source>
        <dbReference type="Pfam" id="PF01180"/>
    </source>
</evidence>
<dbReference type="Pfam" id="PF01180">
    <property type="entry name" value="DHO_dh"/>
    <property type="match status" value="1"/>
</dbReference>
<reference evidence="13" key="1">
    <citation type="journal article" date="2019" name="Sci. Rep.">
        <title>Draft genome of Tanacetum cinerariifolium, the natural source of mosquito coil.</title>
        <authorList>
            <person name="Yamashiro T."/>
            <person name="Shiraishi A."/>
            <person name="Satake H."/>
            <person name="Nakayama K."/>
        </authorList>
    </citation>
    <scope>NUCLEOTIDE SEQUENCE</scope>
</reference>
<evidence type="ECO:0000256" key="3">
    <source>
        <dbReference type="ARBA" id="ARBA00005161"/>
    </source>
</evidence>
<dbReference type="AlphaFoldDB" id="A0A699WN18"/>
<dbReference type="UniPathway" id="UPA00070">
    <property type="reaction ID" value="UER00946"/>
</dbReference>